<comment type="caution">
    <text evidence="10">The sequence shown here is derived from an EMBL/GenBank/DDBJ whole genome shotgun (WGS) entry which is preliminary data.</text>
</comment>
<dbReference type="Pfam" id="PF00152">
    <property type="entry name" value="tRNA-synt_2"/>
    <property type="match status" value="1"/>
</dbReference>
<dbReference type="PROSITE" id="PS50862">
    <property type="entry name" value="AA_TRNA_LIGASE_II"/>
    <property type="match status" value="1"/>
</dbReference>
<dbReference type="RefSeq" id="WP_076365728.1">
    <property type="nucleotide sequence ID" value="NZ_FTMX01000001.1"/>
</dbReference>
<comment type="catalytic activity">
    <reaction evidence="8">
        <text>tRNA(Asn) + L-asparagine + ATP = L-asparaginyl-tRNA(Asn) + AMP + diphosphate + H(+)</text>
        <dbReference type="Rhea" id="RHEA:11180"/>
        <dbReference type="Rhea" id="RHEA-COMP:9659"/>
        <dbReference type="Rhea" id="RHEA-COMP:9674"/>
        <dbReference type="ChEBI" id="CHEBI:15378"/>
        <dbReference type="ChEBI" id="CHEBI:30616"/>
        <dbReference type="ChEBI" id="CHEBI:33019"/>
        <dbReference type="ChEBI" id="CHEBI:58048"/>
        <dbReference type="ChEBI" id="CHEBI:78442"/>
        <dbReference type="ChEBI" id="CHEBI:78515"/>
        <dbReference type="ChEBI" id="CHEBI:456215"/>
        <dbReference type="EC" id="6.1.1.22"/>
    </reaction>
</comment>
<comment type="subunit">
    <text evidence="8">Homodimer.</text>
</comment>
<dbReference type="CDD" id="cd00776">
    <property type="entry name" value="AsxRS_core"/>
    <property type="match status" value="1"/>
</dbReference>
<keyword evidence="3 8" id="KW-0436">Ligase</keyword>
<dbReference type="InterPro" id="IPR012340">
    <property type="entry name" value="NA-bd_OB-fold"/>
</dbReference>
<accession>A0A9X8R4T6</accession>
<dbReference type="EC" id="6.1.1.22" evidence="8"/>
<evidence type="ECO:0000256" key="1">
    <source>
        <dbReference type="ARBA" id="ARBA00008226"/>
    </source>
</evidence>
<proteinExistence type="inferred from homology"/>
<keyword evidence="6 8" id="KW-0648">Protein biosynthesis</keyword>
<evidence type="ECO:0000259" key="9">
    <source>
        <dbReference type="PROSITE" id="PS50862"/>
    </source>
</evidence>
<dbReference type="HAMAP" id="MF_00534">
    <property type="entry name" value="Asn_tRNA_synth"/>
    <property type="match status" value="1"/>
</dbReference>
<keyword evidence="2 8" id="KW-0963">Cytoplasm</keyword>
<dbReference type="CDD" id="cd04323">
    <property type="entry name" value="AsnRS_cyto_like_N"/>
    <property type="match status" value="1"/>
</dbReference>
<evidence type="ECO:0000256" key="7">
    <source>
        <dbReference type="ARBA" id="ARBA00023146"/>
    </source>
</evidence>
<keyword evidence="7 8" id="KW-0030">Aminoacyl-tRNA synthetase</keyword>
<keyword evidence="5 8" id="KW-0067">ATP-binding</keyword>
<protein>
    <recommendedName>
        <fullName evidence="8">Asparagine--tRNA ligase</fullName>
        <ecNumber evidence="8">6.1.1.22</ecNumber>
    </recommendedName>
    <alternativeName>
        <fullName evidence="8">Asparaginyl-tRNA synthetase</fullName>
        <shortName evidence="8">AsnRS</shortName>
    </alternativeName>
</protein>
<evidence type="ECO:0000256" key="4">
    <source>
        <dbReference type="ARBA" id="ARBA00022741"/>
    </source>
</evidence>
<dbReference type="Pfam" id="PF01336">
    <property type="entry name" value="tRNA_anti-codon"/>
    <property type="match status" value="1"/>
</dbReference>
<organism evidence="10 11">
    <name type="scientific">Peribacillus simplex</name>
    <dbReference type="NCBI Taxonomy" id="1478"/>
    <lineage>
        <taxon>Bacteria</taxon>
        <taxon>Bacillati</taxon>
        <taxon>Bacillota</taxon>
        <taxon>Bacilli</taxon>
        <taxon>Bacillales</taxon>
        <taxon>Bacillaceae</taxon>
        <taxon>Peribacillus</taxon>
    </lineage>
</organism>
<dbReference type="GO" id="GO:0140096">
    <property type="term" value="F:catalytic activity, acting on a protein"/>
    <property type="evidence" value="ECO:0007669"/>
    <property type="project" value="UniProtKB-ARBA"/>
</dbReference>
<evidence type="ECO:0000256" key="8">
    <source>
        <dbReference type="HAMAP-Rule" id="MF_00534"/>
    </source>
</evidence>
<dbReference type="InterPro" id="IPR002312">
    <property type="entry name" value="Asp/Asn-tRNA-synth_IIb"/>
</dbReference>
<feature type="domain" description="Aminoacyl-transfer RNA synthetases class-II family profile" evidence="9">
    <location>
        <begin position="130"/>
        <end position="430"/>
    </location>
</feature>
<keyword evidence="4 8" id="KW-0547">Nucleotide-binding</keyword>
<dbReference type="InterPro" id="IPR045864">
    <property type="entry name" value="aa-tRNA-synth_II/BPL/LPL"/>
</dbReference>
<dbReference type="SUPFAM" id="SSF50249">
    <property type="entry name" value="Nucleic acid-binding proteins"/>
    <property type="match status" value="1"/>
</dbReference>
<dbReference type="PANTHER" id="PTHR22594:SF34">
    <property type="entry name" value="ASPARAGINE--TRNA LIGASE, MITOCHONDRIAL-RELATED"/>
    <property type="match status" value="1"/>
</dbReference>
<evidence type="ECO:0000256" key="6">
    <source>
        <dbReference type="ARBA" id="ARBA00022917"/>
    </source>
</evidence>
<dbReference type="InterPro" id="IPR004364">
    <property type="entry name" value="Aa-tRNA-synt_II"/>
</dbReference>
<dbReference type="PRINTS" id="PR01042">
    <property type="entry name" value="TRNASYNTHASP"/>
</dbReference>
<dbReference type="NCBIfam" id="NF003483">
    <property type="entry name" value="PRK05159.1"/>
    <property type="match status" value="1"/>
</dbReference>
<evidence type="ECO:0000313" key="11">
    <source>
        <dbReference type="Proteomes" id="UP000185829"/>
    </source>
</evidence>
<dbReference type="GO" id="GO:0005524">
    <property type="term" value="F:ATP binding"/>
    <property type="evidence" value="ECO:0007669"/>
    <property type="project" value="UniProtKB-UniRule"/>
</dbReference>
<dbReference type="GO" id="GO:0005737">
    <property type="term" value="C:cytoplasm"/>
    <property type="evidence" value="ECO:0007669"/>
    <property type="project" value="UniProtKB-SubCell"/>
</dbReference>
<dbReference type="GO" id="GO:0016740">
    <property type="term" value="F:transferase activity"/>
    <property type="evidence" value="ECO:0007669"/>
    <property type="project" value="UniProtKB-ARBA"/>
</dbReference>
<dbReference type="SUPFAM" id="SSF55681">
    <property type="entry name" value="Class II aaRS and biotin synthetases"/>
    <property type="match status" value="1"/>
</dbReference>
<comment type="similarity">
    <text evidence="1 8">Belongs to the class-II aminoacyl-tRNA synthetase family.</text>
</comment>
<dbReference type="Gene3D" id="3.30.930.10">
    <property type="entry name" value="Bira Bifunctional Protein, Domain 2"/>
    <property type="match status" value="1"/>
</dbReference>
<dbReference type="NCBIfam" id="TIGR00457">
    <property type="entry name" value="asnS"/>
    <property type="match status" value="1"/>
</dbReference>
<dbReference type="GO" id="GO:0006421">
    <property type="term" value="P:asparaginyl-tRNA aminoacylation"/>
    <property type="evidence" value="ECO:0007669"/>
    <property type="project" value="UniProtKB-UniRule"/>
</dbReference>
<evidence type="ECO:0000313" key="10">
    <source>
        <dbReference type="EMBL" id="SIQ38888.1"/>
    </source>
</evidence>
<dbReference type="GO" id="GO:0004816">
    <property type="term" value="F:asparagine-tRNA ligase activity"/>
    <property type="evidence" value="ECO:0007669"/>
    <property type="project" value="UniProtKB-UniRule"/>
</dbReference>
<dbReference type="Gene3D" id="2.40.50.140">
    <property type="entry name" value="Nucleic acid-binding proteins"/>
    <property type="match status" value="1"/>
</dbReference>
<reference evidence="10 11" key="1">
    <citation type="submission" date="2017-01" db="EMBL/GenBank/DDBJ databases">
        <authorList>
            <person name="Varghese N."/>
            <person name="Submissions S."/>
        </authorList>
    </citation>
    <scope>NUCLEOTIDE SEQUENCE [LARGE SCALE GENOMIC DNA]</scope>
    <source>
        <strain evidence="10 11">RUG2-6</strain>
    </source>
</reference>
<dbReference type="InterPro" id="IPR006195">
    <property type="entry name" value="aa-tRNA-synth_II"/>
</dbReference>
<dbReference type="InterPro" id="IPR004522">
    <property type="entry name" value="Asn-tRNA-ligase"/>
</dbReference>
<dbReference type="PANTHER" id="PTHR22594">
    <property type="entry name" value="ASPARTYL/LYSYL-TRNA SYNTHETASE"/>
    <property type="match status" value="1"/>
</dbReference>
<gene>
    <name evidence="8" type="primary">asnS</name>
    <name evidence="10" type="ORF">SAMN05878482_1011092</name>
</gene>
<evidence type="ECO:0000256" key="5">
    <source>
        <dbReference type="ARBA" id="ARBA00022840"/>
    </source>
</evidence>
<dbReference type="Proteomes" id="UP000185829">
    <property type="component" value="Unassembled WGS sequence"/>
</dbReference>
<dbReference type="InterPro" id="IPR004365">
    <property type="entry name" value="NA-bd_OB_tRNA"/>
</dbReference>
<evidence type="ECO:0000256" key="2">
    <source>
        <dbReference type="ARBA" id="ARBA00022490"/>
    </source>
</evidence>
<sequence>MKITIKDASKFVDQEVTIGGWLASKRSSGKIAFLQIRDGSGFIQGVVVKAEVGEEIFARAKSISQESSLYVTGVIQKDERSPFGFELQVKDIEIIHESLDYPITPKAHGPEFLMDNRHLWLRSKRQHAVMKIRNEIIRATYEFFNEEGFVKVDPPILTGSAPEGTSELFATKYFDEDAYLSQSGQLYMEAAAMALGKVFSFGPTFRAEKSKTRRHLIEFWMIEPEMAFIEFKENLEVQEQYVSSIIQSVLKNCQLELNTLGRDTAKLEQIQAPFPRITYDEAIKFLHEQGFDDIQWGDDFGAPHETAIAESYDKPVFITHYPTKIKPFYMQPDPDREEVVLCADLIAPEGYGEIIGGSERIHDQELLGQRINEHGLSEDAYKWYMELRKYGSVPHSGFGLGLERTVAWISGVEHVRETIPFPRLLNRLYP</sequence>
<evidence type="ECO:0000256" key="3">
    <source>
        <dbReference type="ARBA" id="ARBA00022598"/>
    </source>
</evidence>
<dbReference type="AlphaFoldDB" id="A0A9X8R4T6"/>
<name>A0A9X8R4T6_9BACI</name>
<dbReference type="NCBIfam" id="NF003037">
    <property type="entry name" value="PRK03932.1"/>
    <property type="match status" value="1"/>
</dbReference>
<comment type="subcellular location">
    <subcellularLocation>
        <location evidence="8">Cytoplasm</location>
    </subcellularLocation>
</comment>
<dbReference type="EMBL" id="FTMX01000001">
    <property type="protein sequence ID" value="SIQ38888.1"/>
    <property type="molecule type" value="Genomic_DNA"/>
</dbReference>
<dbReference type="GO" id="GO:0003676">
    <property type="term" value="F:nucleic acid binding"/>
    <property type="evidence" value="ECO:0007669"/>
    <property type="project" value="InterPro"/>
</dbReference>